<name>C7H5C7_FAED2</name>
<sequence>MNLFWLLFPDFSIRFSGGFFHFNSLPGECAAAELLDLPPFCAR</sequence>
<gene>
    <name evidence="1" type="ORF">FAEPRAA2165_01497</name>
</gene>
<organism evidence="1 2">
    <name type="scientific">Faecalibacterium duncaniae (strain DSM 17677 / JCM 31915 / A2-165)</name>
    <name type="common">Faecalibacterium prausnitzii</name>
    <dbReference type="NCBI Taxonomy" id="411483"/>
    <lineage>
        <taxon>Bacteria</taxon>
        <taxon>Bacillati</taxon>
        <taxon>Bacillota</taxon>
        <taxon>Clostridia</taxon>
        <taxon>Eubacteriales</taxon>
        <taxon>Oscillospiraceae</taxon>
        <taxon>Faecalibacterium</taxon>
    </lineage>
</organism>
<dbReference type="HOGENOM" id="CLU_3233863_0_0_9"/>
<evidence type="ECO:0000313" key="1">
    <source>
        <dbReference type="EMBL" id="EEU96908.1"/>
    </source>
</evidence>
<reference evidence="1" key="1">
    <citation type="submission" date="2009-08" db="EMBL/GenBank/DDBJ databases">
        <authorList>
            <person name="Weinstock G."/>
            <person name="Sodergren E."/>
            <person name="Clifton S."/>
            <person name="Fulton L."/>
            <person name="Fulton B."/>
            <person name="Courtney L."/>
            <person name="Fronick C."/>
            <person name="Harrison M."/>
            <person name="Strong C."/>
            <person name="Farmer C."/>
            <person name="Delahaunty K."/>
            <person name="Markovic C."/>
            <person name="Hall O."/>
            <person name="Minx P."/>
            <person name="Tomlinson C."/>
            <person name="Mitreva M."/>
            <person name="Nelson J."/>
            <person name="Hou S."/>
            <person name="Wollam A."/>
            <person name="Pepin K.H."/>
            <person name="Johnson M."/>
            <person name="Bhonagiri V."/>
            <person name="Nash W.E."/>
            <person name="Warren W."/>
            <person name="Chinwalla A."/>
            <person name="Mardis E.R."/>
            <person name="Wilson R.K."/>
        </authorList>
    </citation>
    <scope>NUCLEOTIDE SEQUENCE [LARGE SCALE GENOMIC DNA]</scope>
    <source>
        <strain evidence="1">A2-165</strain>
    </source>
</reference>
<comment type="caution">
    <text evidence="1">The sequence shown here is derived from an EMBL/GenBank/DDBJ whole genome shotgun (WGS) entry which is preliminary data.</text>
</comment>
<dbReference type="Proteomes" id="UP000004619">
    <property type="component" value="Unassembled WGS sequence"/>
</dbReference>
<dbReference type="STRING" id="411483.FAEPRAA2165_01497"/>
<protein>
    <submittedName>
        <fullName evidence="1">Uncharacterized protein</fullName>
    </submittedName>
</protein>
<accession>C7H5C7</accession>
<evidence type="ECO:0000313" key="2">
    <source>
        <dbReference type="Proteomes" id="UP000004619"/>
    </source>
</evidence>
<proteinExistence type="predicted"/>
<dbReference type="EMBL" id="ACOP02000042">
    <property type="protein sequence ID" value="EEU96908.1"/>
    <property type="molecule type" value="Genomic_DNA"/>
</dbReference>
<dbReference type="AlphaFoldDB" id="C7H5C7"/>
<keyword evidence="2" id="KW-1185">Reference proteome</keyword>